<protein>
    <submittedName>
        <fullName evidence="1">Uncharacterized protein</fullName>
    </submittedName>
</protein>
<dbReference type="AlphaFoldDB" id="A0A812NIR5"/>
<accession>A0A812NIR5</accession>
<evidence type="ECO:0000313" key="2">
    <source>
        <dbReference type="Proteomes" id="UP000649617"/>
    </source>
</evidence>
<dbReference type="OrthoDB" id="336240at2759"/>
<sequence length="429" mass="47510">MPAKTVKFEEFQDVMLPASCLCLHYCPWLERCICSPQMSAANLASQQASAARFQPDSVQKHKVAKAVRRMLSRASAHPTARRADCESQQDLLDRSRRWGELGALQARVRTASLHLGATDPLVKHSHKVVSRASSVRQYCMNAYIQLSMHRLPQVMDEIMGHMFELHQLLLGLGLWDDPFLSWAREAEAVWRIEQPRLRHFGSALSSPSDYCEAWVRTVLESDPMLLRSFNRAMTSELLKFPDAGSVLARSIGNSLEEVKLPSVQAEVRHIAAALGVLESQWLEHALLRQVQGRTSLDTAAGLGDIRALCALISALLTEVVIIQPKACAQLAREARHAQAMSTLPQAQRAIQQLCQRLGIHKQDMSYLSLELLSNGGLRVGFQTVWGHPTAQSAVEAIGAGAVVEKKMPLGELQRWQPGVEALKQASGKD</sequence>
<comment type="caution">
    <text evidence="1">The sequence shown here is derived from an EMBL/GenBank/DDBJ whole genome shotgun (WGS) entry which is preliminary data.</text>
</comment>
<gene>
    <name evidence="1" type="ORF">SPIL2461_LOCUS6763</name>
</gene>
<dbReference type="Proteomes" id="UP000649617">
    <property type="component" value="Unassembled WGS sequence"/>
</dbReference>
<proteinExistence type="predicted"/>
<organism evidence="1 2">
    <name type="scientific">Symbiodinium pilosum</name>
    <name type="common">Dinoflagellate</name>
    <dbReference type="NCBI Taxonomy" id="2952"/>
    <lineage>
        <taxon>Eukaryota</taxon>
        <taxon>Sar</taxon>
        <taxon>Alveolata</taxon>
        <taxon>Dinophyceae</taxon>
        <taxon>Suessiales</taxon>
        <taxon>Symbiodiniaceae</taxon>
        <taxon>Symbiodinium</taxon>
    </lineage>
</organism>
<name>A0A812NIR5_SYMPI</name>
<dbReference type="EMBL" id="CAJNIZ010010380">
    <property type="protein sequence ID" value="CAE7299507.1"/>
    <property type="molecule type" value="Genomic_DNA"/>
</dbReference>
<reference evidence="1" key="1">
    <citation type="submission" date="2021-02" db="EMBL/GenBank/DDBJ databases">
        <authorList>
            <person name="Dougan E. K."/>
            <person name="Rhodes N."/>
            <person name="Thang M."/>
            <person name="Chan C."/>
        </authorList>
    </citation>
    <scope>NUCLEOTIDE SEQUENCE</scope>
</reference>
<evidence type="ECO:0000313" key="1">
    <source>
        <dbReference type="EMBL" id="CAE7299507.1"/>
    </source>
</evidence>
<keyword evidence="2" id="KW-1185">Reference proteome</keyword>